<evidence type="ECO:0000313" key="1">
    <source>
        <dbReference type="EMBL" id="PWN32657.1"/>
    </source>
</evidence>
<keyword evidence="2" id="KW-1185">Reference proteome</keyword>
<protein>
    <submittedName>
        <fullName evidence="1">Uncharacterized protein</fullName>
    </submittedName>
</protein>
<dbReference type="InParanoid" id="A0A316V515"/>
<dbReference type="AlphaFoldDB" id="A0A316V515"/>
<organism evidence="1 2">
    <name type="scientific">Meira miltonrushii</name>
    <dbReference type="NCBI Taxonomy" id="1280837"/>
    <lineage>
        <taxon>Eukaryota</taxon>
        <taxon>Fungi</taxon>
        <taxon>Dikarya</taxon>
        <taxon>Basidiomycota</taxon>
        <taxon>Ustilaginomycotina</taxon>
        <taxon>Exobasidiomycetes</taxon>
        <taxon>Exobasidiales</taxon>
        <taxon>Brachybasidiaceae</taxon>
        <taxon>Meira</taxon>
    </lineage>
</organism>
<accession>A0A316V515</accession>
<evidence type="ECO:0000313" key="2">
    <source>
        <dbReference type="Proteomes" id="UP000245771"/>
    </source>
</evidence>
<dbReference type="EMBL" id="KZ819605">
    <property type="protein sequence ID" value="PWN32657.1"/>
    <property type="molecule type" value="Genomic_DNA"/>
</dbReference>
<dbReference type="Proteomes" id="UP000245771">
    <property type="component" value="Unassembled WGS sequence"/>
</dbReference>
<sequence length="155" mass="17695">MRAFLERLFKSHSDKETGPPSQKDKDIQQIRQRFQDQIQEGVRFQGKEKYEIQIAKSEGEHVRDLMAKAYSQYGGIVMLDAGITSETILSGGNGLQALLKRHQICRGLDVYLEDSVGVVVRLNEQEERNLIRQRATAKGYTFSMTISYLGQREKA</sequence>
<reference evidence="1 2" key="1">
    <citation type="journal article" date="2018" name="Mol. Biol. Evol.">
        <title>Broad Genomic Sampling Reveals a Smut Pathogenic Ancestry of the Fungal Clade Ustilaginomycotina.</title>
        <authorList>
            <person name="Kijpornyongpan T."/>
            <person name="Mondo S.J."/>
            <person name="Barry K."/>
            <person name="Sandor L."/>
            <person name="Lee J."/>
            <person name="Lipzen A."/>
            <person name="Pangilinan J."/>
            <person name="LaButti K."/>
            <person name="Hainaut M."/>
            <person name="Henrissat B."/>
            <person name="Grigoriev I.V."/>
            <person name="Spatafora J.W."/>
            <person name="Aime M.C."/>
        </authorList>
    </citation>
    <scope>NUCLEOTIDE SEQUENCE [LARGE SCALE GENOMIC DNA]</scope>
    <source>
        <strain evidence="1 2">MCA 3882</strain>
    </source>
</reference>
<dbReference type="GeneID" id="37022867"/>
<dbReference type="RefSeq" id="XP_025352959.1">
    <property type="nucleotide sequence ID" value="XM_025501086.1"/>
</dbReference>
<name>A0A316V515_9BASI</name>
<gene>
    <name evidence="1" type="ORF">FA14DRAFT_181338</name>
</gene>
<proteinExistence type="predicted"/>